<dbReference type="PANTHER" id="PTHR45889">
    <property type="entry name" value="IG-LIKE DOMAIN-CONTAINING PROTEIN"/>
    <property type="match status" value="1"/>
</dbReference>
<dbReference type="AlphaFoldDB" id="A0A8B6G7R0"/>
<dbReference type="OrthoDB" id="10038880at2759"/>
<sequence>MIWRGPPNLSFFSENNFVSNSSKLTVINANKGVYDLSIRNFSEKNLGIYQCSTVFNGIAVEHDITTMLAEAPKTVTITSERVDGKVFYSEGLNVSLECVSDRGVPKGTIQWKHGGKVLSSTNNSDFVDFNFTTYRADHLKLFSCVVDNMFYVLQRQIQLFLHFVPLVNIFPEKTQFIDEGRDITLVCESEKNLSKSNFVWLFEGKILQSSSGPQNLHLINLTTVHSGTYICEVMNQIGKGHDSIDLIIR</sequence>
<dbReference type="PANTHER" id="PTHR45889:SF8">
    <property type="entry name" value="IG-LIKE DOMAIN-CONTAINING PROTEIN"/>
    <property type="match status" value="1"/>
</dbReference>
<dbReference type="GO" id="GO:0016020">
    <property type="term" value="C:membrane"/>
    <property type="evidence" value="ECO:0007669"/>
    <property type="project" value="UniProtKB-SubCell"/>
</dbReference>
<feature type="non-terminal residue" evidence="5">
    <location>
        <position position="1"/>
    </location>
</feature>
<dbReference type="Pfam" id="PF13927">
    <property type="entry name" value="Ig_3"/>
    <property type="match status" value="1"/>
</dbReference>
<comment type="subcellular location">
    <subcellularLocation>
        <location evidence="1">Membrane</location>
        <topology evidence="1">Single-pass membrane protein</topology>
    </subcellularLocation>
</comment>
<evidence type="ECO:0000256" key="1">
    <source>
        <dbReference type="ARBA" id="ARBA00004167"/>
    </source>
</evidence>
<name>A0A8B6G7R0_MYTGA</name>
<protein>
    <submittedName>
        <fullName evidence="5">Cell adhesion molecule 4</fullName>
    </submittedName>
</protein>
<keyword evidence="6" id="KW-1185">Reference proteome</keyword>
<comment type="caution">
    <text evidence="5">The sequence shown here is derived from an EMBL/GenBank/DDBJ whole genome shotgun (WGS) entry which is preliminary data.</text>
</comment>
<dbReference type="SUPFAM" id="SSF48726">
    <property type="entry name" value="Immunoglobulin"/>
    <property type="match status" value="2"/>
</dbReference>
<dbReference type="InterPro" id="IPR036179">
    <property type="entry name" value="Ig-like_dom_sf"/>
</dbReference>
<gene>
    <name evidence="5" type="ORF">MGAL_10B003103</name>
</gene>
<dbReference type="PROSITE" id="PS50835">
    <property type="entry name" value="IG_LIKE"/>
    <property type="match status" value="2"/>
</dbReference>
<evidence type="ECO:0000256" key="2">
    <source>
        <dbReference type="ARBA" id="ARBA00023136"/>
    </source>
</evidence>
<dbReference type="EMBL" id="UYJE01007991">
    <property type="protein sequence ID" value="VDI60027.1"/>
    <property type="molecule type" value="Genomic_DNA"/>
</dbReference>
<dbReference type="InterPro" id="IPR013783">
    <property type="entry name" value="Ig-like_fold"/>
</dbReference>
<evidence type="ECO:0000313" key="6">
    <source>
        <dbReference type="Proteomes" id="UP000596742"/>
    </source>
</evidence>
<dbReference type="InterPro" id="IPR007110">
    <property type="entry name" value="Ig-like_dom"/>
</dbReference>
<evidence type="ECO:0000256" key="3">
    <source>
        <dbReference type="ARBA" id="ARBA00023157"/>
    </source>
</evidence>
<evidence type="ECO:0000313" key="5">
    <source>
        <dbReference type="EMBL" id="VDI60027.1"/>
    </source>
</evidence>
<reference evidence="5" key="1">
    <citation type="submission" date="2018-11" db="EMBL/GenBank/DDBJ databases">
        <authorList>
            <person name="Alioto T."/>
            <person name="Alioto T."/>
        </authorList>
    </citation>
    <scope>NUCLEOTIDE SEQUENCE</scope>
</reference>
<feature type="domain" description="Ig-like" evidence="4">
    <location>
        <begin position="72"/>
        <end position="158"/>
    </location>
</feature>
<keyword evidence="2" id="KW-0472">Membrane</keyword>
<dbReference type="SMART" id="SM00409">
    <property type="entry name" value="IG"/>
    <property type="match status" value="2"/>
</dbReference>
<dbReference type="SMART" id="SM00408">
    <property type="entry name" value="IGc2"/>
    <property type="match status" value="1"/>
</dbReference>
<dbReference type="Gene3D" id="2.60.40.10">
    <property type="entry name" value="Immunoglobulins"/>
    <property type="match status" value="2"/>
</dbReference>
<dbReference type="InterPro" id="IPR013162">
    <property type="entry name" value="CD80_C2-set"/>
</dbReference>
<feature type="domain" description="Ig-like" evidence="4">
    <location>
        <begin position="165"/>
        <end position="247"/>
    </location>
</feature>
<dbReference type="InterPro" id="IPR003598">
    <property type="entry name" value="Ig_sub2"/>
</dbReference>
<dbReference type="Pfam" id="PF08205">
    <property type="entry name" value="C2-set_2"/>
    <property type="match status" value="1"/>
</dbReference>
<organism evidence="5 6">
    <name type="scientific">Mytilus galloprovincialis</name>
    <name type="common">Mediterranean mussel</name>
    <dbReference type="NCBI Taxonomy" id="29158"/>
    <lineage>
        <taxon>Eukaryota</taxon>
        <taxon>Metazoa</taxon>
        <taxon>Spiralia</taxon>
        <taxon>Lophotrochozoa</taxon>
        <taxon>Mollusca</taxon>
        <taxon>Bivalvia</taxon>
        <taxon>Autobranchia</taxon>
        <taxon>Pteriomorphia</taxon>
        <taxon>Mytilida</taxon>
        <taxon>Mytiloidea</taxon>
        <taxon>Mytilidae</taxon>
        <taxon>Mytilinae</taxon>
        <taxon>Mytilus</taxon>
    </lineage>
</organism>
<proteinExistence type="predicted"/>
<keyword evidence="3" id="KW-1015">Disulfide bond</keyword>
<evidence type="ECO:0000259" key="4">
    <source>
        <dbReference type="PROSITE" id="PS50835"/>
    </source>
</evidence>
<dbReference type="InterPro" id="IPR003599">
    <property type="entry name" value="Ig_sub"/>
</dbReference>
<dbReference type="Proteomes" id="UP000596742">
    <property type="component" value="Unassembled WGS sequence"/>
</dbReference>
<accession>A0A8B6G7R0</accession>